<evidence type="ECO:0000256" key="1">
    <source>
        <dbReference type="SAM" id="SignalP"/>
    </source>
</evidence>
<protein>
    <submittedName>
        <fullName evidence="2">TonB family protein</fullName>
    </submittedName>
</protein>
<dbReference type="AlphaFoldDB" id="R9H661"/>
<proteinExistence type="predicted"/>
<evidence type="ECO:0000313" key="3">
    <source>
        <dbReference type="Proteomes" id="UP000014174"/>
    </source>
</evidence>
<gene>
    <name evidence="2" type="ORF">ADIARSV_0169</name>
</gene>
<accession>R9H661</accession>
<evidence type="ECO:0000313" key="2">
    <source>
        <dbReference type="EMBL" id="EOR96634.1"/>
    </source>
</evidence>
<dbReference type="eggNOG" id="COG0810">
    <property type="taxonomic scope" value="Bacteria"/>
</dbReference>
<feature type="chain" id="PRO_5004472812" evidence="1">
    <location>
        <begin position="20"/>
        <end position="92"/>
    </location>
</feature>
<keyword evidence="1" id="KW-0732">Signal</keyword>
<dbReference type="EMBL" id="AQPN01000004">
    <property type="protein sequence ID" value="EOR96634.1"/>
    <property type="molecule type" value="Genomic_DNA"/>
</dbReference>
<sequence>MKLFFFLFLCMAHTCIAQQADTIWYNNKWEKSDKDQSAFYRVIKQKTPGHYLVKDFFSSGEIQMEGSYLSLNPDVKDGDFVYWSKDGKKEMD</sequence>
<dbReference type="OrthoDB" id="9812355at2"/>
<name>R9H661_9SPHI</name>
<dbReference type="STRING" id="1150600.ADIARSV_0169"/>
<reference evidence="2 3" key="1">
    <citation type="journal article" date="2013" name="Genome Announc.">
        <title>Draft Genome Sequence of Arcticibacter svalbardensis Strain MN12-7T, a Member of the Family Sphingobacteriaceae Isolated from an Arctic Soil Sample.</title>
        <authorList>
            <person name="Shivaji S."/>
            <person name="Ara S."/>
            <person name="Prasad S."/>
            <person name="Manasa B.P."/>
            <person name="Begum Z."/>
            <person name="Singh A."/>
            <person name="Kumar Pinnaka A."/>
        </authorList>
    </citation>
    <scope>NUCLEOTIDE SEQUENCE [LARGE SCALE GENOMIC DNA]</scope>
    <source>
        <strain evidence="2 3">MN12-7</strain>
    </source>
</reference>
<comment type="caution">
    <text evidence="2">The sequence shown here is derived from an EMBL/GenBank/DDBJ whole genome shotgun (WGS) entry which is preliminary data.</text>
</comment>
<dbReference type="RefSeq" id="WP_016193423.1">
    <property type="nucleotide sequence ID" value="NZ_AQPN01000004.1"/>
</dbReference>
<dbReference type="Proteomes" id="UP000014174">
    <property type="component" value="Unassembled WGS sequence"/>
</dbReference>
<organism evidence="2 3">
    <name type="scientific">Arcticibacter svalbardensis MN12-7</name>
    <dbReference type="NCBI Taxonomy" id="1150600"/>
    <lineage>
        <taxon>Bacteria</taxon>
        <taxon>Pseudomonadati</taxon>
        <taxon>Bacteroidota</taxon>
        <taxon>Sphingobacteriia</taxon>
        <taxon>Sphingobacteriales</taxon>
        <taxon>Sphingobacteriaceae</taxon>
        <taxon>Arcticibacter</taxon>
    </lineage>
</organism>
<feature type="signal peptide" evidence="1">
    <location>
        <begin position="1"/>
        <end position="19"/>
    </location>
</feature>
<keyword evidence="3" id="KW-1185">Reference proteome</keyword>